<reference evidence="2" key="1">
    <citation type="submission" date="2016-11" db="EMBL/GenBank/DDBJ databases">
        <title>Mesorhizobium oceanicum sp. nov., isolated from deep seawater in South China Sea.</title>
        <authorList>
            <person name="Fu G.-Y."/>
        </authorList>
    </citation>
    <scope>NUCLEOTIDE SEQUENCE [LARGE SCALE GENOMIC DNA]</scope>
    <source>
        <strain evidence="2">B7</strain>
    </source>
</reference>
<dbReference type="OrthoDB" id="9964230at2"/>
<evidence type="ECO:0000313" key="2">
    <source>
        <dbReference type="Proteomes" id="UP000182840"/>
    </source>
</evidence>
<dbReference type="AlphaFoldDB" id="A0A1L3SXL0"/>
<evidence type="ECO:0000313" key="1">
    <source>
        <dbReference type="EMBL" id="APH74101.1"/>
    </source>
</evidence>
<organism evidence="1 2">
    <name type="scientific">Aquibium oceanicum</name>
    <dbReference type="NCBI Taxonomy" id="1670800"/>
    <lineage>
        <taxon>Bacteria</taxon>
        <taxon>Pseudomonadati</taxon>
        <taxon>Pseudomonadota</taxon>
        <taxon>Alphaproteobacteria</taxon>
        <taxon>Hyphomicrobiales</taxon>
        <taxon>Phyllobacteriaceae</taxon>
        <taxon>Aquibium</taxon>
    </lineage>
</organism>
<keyword evidence="2" id="KW-1185">Reference proteome</keyword>
<accession>A0A1L3SXL0</accession>
<protein>
    <submittedName>
        <fullName evidence="1">Uncharacterized protein</fullName>
    </submittedName>
</protein>
<proteinExistence type="predicted"/>
<dbReference type="Proteomes" id="UP000182840">
    <property type="component" value="Chromosome"/>
</dbReference>
<dbReference type="STRING" id="1670800.BSQ44_24085"/>
<name>A0A1L3SXL0_9HYPH</name>
<dbReference type="KEGG" id="meso:BSQ44_24085"/>
<gene>
    <name evidence="1" type="ORF">BSQ44_24085</name>
</gene>
<dbReference type="EMBL" id="CP018171">
    <property type="protein sequence ID" value="APH74101.1"/>
    <property type="molecule type" value="Genomic_DNA"/>
</dbReference>
<sequence>MNKFVKAMDEWLTTQGLDQGEINMISELKKRAGQGEEPLRAIALFYRQVMPETVISAVNKARAQGKCKCYPD</sequence>
<dbReference type="RefSeq" id="WP_072607565.1">
    <property type="nucleotide sequence ID" value="NZ_CP018171.1"/>
</dbReference>